<sequence>MLKKSKKGNFFLYYNIYIKVNTKLKMNRKISSDITRIFQIALMVKFIILSIVVFILLFIFDLKINLILFACWLIGIFVLRQMGITKLKSVYWNDQSLIIGHVKSKHLVPLTDIKIVERTFLFDDFPYRIKYEASGQLKTLYFLPKSKFFQDFISENELIEQLKKEIKRSNTNNI</sequence>
<feature type="transmembrane region" description="Helical" evidence="1">
    <location>
        <begin position="66"/>
        <end position="83"/>
    </location>
</feature>
<protein>
    <submittedName>
        <fullName evidence="2">Uncharacterized protein</fullName>
    </submittedName>
</protein>
<dbReference type="EMBL" id="FQYP01000003">
    <property type="protein sequence ID" value="SHI77373.1"/>
    <property type="molecule type" value="Genomic_DNA"/>
</dbReference>
<dbReference type="STRING" id="570521.SAMN04488508_10346"/>
<dbReference type="AlphaFoldDB" id="A0A1M6DW42"/>
<dbReference type="Proteomes" id="UP000184432">
    <property type="component" value="Unassembled WGS sequence"/>
</dbReference>
<gene>
    <name evidence="2" type="ORF">SAMN04488508_10346</name>
</gene>
<keyword evidence="1" id="KW-0812">Transmembrane</keyword>
<reference evidence="3" key="1">
    <citation type="submission" date="2016-11" db="EMBL/GenBank/DDBJ databases">
        <authorList>
            <person name="Varghese N."/>
            <person name="Submissions S."/>
        </authorList>
    </citation>
    <scope>NUCLEOTIDE SEQUENCE [LARGE SCALE GENOMIC DNA]</scope>
    <source>
        <strain evidence="3">DSM 22623</strain>
    </source>
</reference>
<proteinExistence type="predicted"/>
<keyword evidence="1" id="KW-1133">Transmembrane helix</keyword>
<evidence type="ECO:0000313" key="3">
    <source>
        <dbReference type="Proteomes" id="UP000184432"/>
    </source>
</evidence>
<keyword evidence="1" id="KW-0472">Membrane</keyword>
<accession>A0A1M6DW42</accession>
<evidence type="ECO:0000313" key="2">
    <source>
        <dbReference type="EMBL" id="SHI77373.1"/>
    </source>
</evidence>
<evidence type="ECO:0000256" key="1">
    <source>
        <dbReference type="SAM" id="Phobius"/>
    </source>
</evidence>
<organism evidence="2 3">
    <name type="scientific">Aquimarina spongiae</name>
    <dbReference type="NCBI Taxonomy" id="570521"/>
    <lineage>
        <taxon>Bacteria</taxon>
        <taxon>Pseudomonadati</taxon>
        <taxon>Bacteroidota</taxon>
        <taxon>Flavobacteriia</taxon>
        <taxon>Flavobacteriales</taxon>
        <taxon>Flavobacteriaceae</taxon>
        <taxon>Aquimarina</taxon>
    </lineage>
</organism>
<name>A0A1M6DW42_9FLAO</name>
<feature type="transmembrane region" description="Helical" evidence="1">
    <location>
        <begin position="37"/>
        <end position="60"/>
    </location>
</feature>
<keyword evidence="3" id="KW-1185">Reference proteome</keyword>